<dbReference type="AlphaFoldDB" id="I3C3Q3"/>
<keyword evidence="1" id="KW-0472">Membrane</keyword>
<name>I3C3Q3_9FLAO</name>
<evidence type="ECO:0000313" key="3">
    <source>
        <dbReference type="Proteomes" id="UP000004690"/>
    </source>
</evidence>
<reference evidence="2 3" key="1">
    <citation type="submission" date="2012-02" db="EMBL/GenBank/DDBJ databases">
        <title>Improved High-Quality Draft genome of Joostella marina DSM 19592.</title>
        <authorList>
            <consortium name="US DOE Joint Genome Institute (JGI-PGF)"/>
            <person name="Lucas S."/>
            <person name="Copeland A."/>
            <person name="Lapidus A."/>
            <person name="Bruce D."/>
            <person name="Goodwin L."/>
            <person name="Pitluck S."/>
            <person name="Peters L."/>
            <person name="Chertkov O."/>
            <person name="Ovchinnikova G."/>
            <person name="Kyrpides N."/>
            <person name="Mavromatis K."/>
            <person name="Detter J.C."/>
            <person name="Han C."/>
            <person name="Land M."/>
            <person name="Hauser L."/>
            <person name="Markowitz V."/>
            <person name="Cheng J.-F."/>
            <person name="Hugenholtz P."/>
            <person name="Woyke T."/>
            <person name="Wu D."/>
            <person name="Tindall B."/>
            <person name="Brambilla E."/>
            <person name="Klenk H.-P."/>
            <person name="Eisen J.A."/>
        </authorList>
    </citation>
    <scope>NUCLEOTIDE SEQUENCE [LARGE SCALE GENOMIC DNA]</scope>
    <source>
        <strain evidence="2 3">DSM 19592</strain>
    </source>
</reference>
<dbReference type="Proteomes" id="UP000004690">
    <property type="component" value="Unassembled WGS sequence"/>
</dbReference>
<proteinExistence type="predicted"/>
<organism evidence="2 3">
    <name type="scientific">Galbibacter orientalis DSM 19592</name>
    <dbReference type="NCBI Taxonomy" id="926559"/>
    <lineage>
        <taxon>Bacteria</taxon>
        <taxon>Pseudomonadati</taxon>
        <taxon>Bacteroidota</taxon>
        <taxon>Flavobacteriia</taxon>
        <taxon>Flavobacteriales</taxon>
        <taxon>Flavobacteriaceae</taxon>
        <taxon>Galbibacter</taxon>
    </lineage>
</organism>
<dbReference type="EMBL" id="JH651379">
    <property type="protein sequence ID" value="EIJ38246.1"/>
    <property type="molecule type" value="Genomic_DNA"/>
</dbReference>
<evidence type="ECO:0000313" key="2">
    <source>
        <dbReference type="EMBL" id="EIJ38246.1"/>
    </source>
</evidence>
<evidence type="ECO:0000256" key="1">
    <source>
        <dbReference type="SAM" id="Phobius"/>
    </source>
</evidence>
<keyword evidence="3" id="KW-1185">Reference proteome</keyword>
<sequence>MYKAKNPAYLYRLDFSDCGPTWTPFIFVLFYLILLSNSLLSAVLQGFLN</sequence>
<protein>
    <submittedName>
        <fullName evidence="2">Uncharacterized protein</fullName>
    </submittedName>
</protein>
<keyword evidence="1" id="KW-1133">Transmembrane helix</keyword>
<gene>
    <name evidence="2" type="ORF">JoomaDRAFT_1228</name>
</gene>
<feature type="transmembrane region" description="Helical" evidence="1">
    <location>
        <begin position="25"/>
        <end position="48"/>
    </location>
</feature>
<dbReference type="HOGENOM" id="CLU_3136634_0_0_10"/>
<keyword evidence="1" id="KW-0812">Transmembrane</keyword>
<accession>I3C3Q3</accession>